<dbReference type="HOGENOM" id="CLU_3348215_0_0_5"/>
<protein>
    <submittedName>
        <fullName evidence="1">Uncharacterized protein</fullName>
    </submittedName>
</protein>
<evidence type="ECO:0000313" key="1">
    <source>
        <dbReference type="EMBL" id="EYD76330.1"/>
    </source>
</evidence>
<sequence length="37" mass="4373">MQRRERHSDLPWVVLVRPPNRRLHVFGTLLALSCSEC</sequence>
<dbReference type="AlphaFoldDB" id="A0A017HPT3"/>
<proteinExistence type="predicted"/>
<comment type="caution">
    <text evidence="1">The sequence shown here is derived from an EMBL/GenBank/DDBJ whole genome shotgun (WGS) entry which is preliminary data.</text>
</comment>
<accession>A0A017HPT3</accession>
<dbReference type="PROSITE" id="PS51257">
    <property type="entry name" value="PROKAR_LIPOPROTEIN"/>
    <property type="match status" value="1"/>
</dbReference>
<reference evidence="1 2" key="1">
    <citation type="submission" date="2013-02" db="EMBL/GenBank/DDBJ databases">
        <authorList>
            <person name="Fiebig A."/>
            <person name="Goeker M."/>
            <person name="Klenk H.-P.P."/>
        </authorList>
    </citation>
    <scope>NUCLEOTIDE SEQUENCE [LARGE SCALE GENOMIC DNA]</scope>
    <source>
        <strain evidence="1 2">DSM 19309</strain>
    </source>
</reference>
<gene>
    <name evidence="1" type="ORF">Rumeso_02088</name>
</gene>
<dbReference type="EMBL" id="AOSK01000050">
    <property type="protein sequence ID" value="EYD76330.1"/>
    <property type="molecule type" value="Genomic_DNA"/>
</dbReference>
<keyword evidence="2" id="KW-1185">Reference proteome</keyword>
<name>A0A017HPT3_9RHOB</name>
<dbReference type="STRING" id="442562.Rumeso_02088"/>
<organism evidence="1 2">
    <name type="scientific">Rubellimicrobium mesophilum DSM 19309</name>
    <dbReference type="NCBI Taxonomy" id="442562"/>
    <lineage>
        <taxon>Bacteria</taxon>
        <taxon>Pseudomonadati</taxon>
        <taxon>Pseudomonadota</taxon>
        <taxon>Alphaproteobacteria</taxon>
        <taxon>Rhodobacterales</taxon>
        <taxon>Roseobacteraceae</taxon>
        <taxon>Rubellimicrobium</taxon>
    </lineage>
</organism>
<dbReference type="Proteomes" id="UP000019666">
    <property type="component" value="Unassembled WGS sequence"/>
</dbReference>
<evidence type="ECO:0000313" key="2">
    <source>
        <dbReference type="Proteomes" id="UP000019666"/>
    </source>
</evidence>